<feature type="domain" description="NlpC/P60" evidence="5">
    <location>
        <begin position="125"/>
        <end position="249"/>
    </location>
</feature>
<dbReference type="Proteomes" id="UP000825381">
    <property type="component" value="Chromosome"/>
</dbReference>
<dbReference type="PROSITE" id="PS51935">
    <property type="entry name" value="NLPC_P60"/>
    <property type="match status" value="1"/>
</dbReference>
<sequence>MFGICNLAIVPLRLEHSDQSEMTSQVLFGEHFKVLKQNKKWSYIQLAFDSYTGWIDNKQYKAISEADYNQLEKVPAVLNADLIEYITAPNNQLLAVPIGTSLSFLDNSNINTENYSFEGLKTTGVTSKQHLLRTAFMYLNAPYLWGGKTPFGIDCSGFTQMVYKLNGYKLLRDASEQATQGEALSFIEESEPGDLAFFDNEDGAIIHVGIIMEDNYIIHAHGKVRIDRLDHLGIYNVDTQRHTHKLRVIKKVI</sequence>
<dbReference type="Gene3D" id="3.90.1720.10">
    <property type="entry name" value="endopeptidase domain like (from Nostoc punctiforme)"/>
    <property type="match status" value="1"/>
</dbReference>
<dbReference type="PANTHER" id="PTHR47053:SF1">
    <property type="entry name" value="MUREIN DD-ENDOPEPTIDASE MEPH-RELATED"/>
    <property type="match status" value="1"/>
</dbReference>
<evidence type="ECO:0000256" key="1">
    <source>
        <dbReference type="ARBA" id="ARBA00007074"/>
    </source>
</evidence>
<keyword evidence="2" id="KW-0645">Protease</keyword>
<dbReference type="SUPFAM" id="SSF54001">
    <property type="entry name" value="Cysteine proteinases"/>
    <property type="match status" value="1"/>
</dbReference>
<dbReference type="InterPro" id="IPR051202">
    <property type="entry name" value="Peptidase_C40"/>
</dbReference>
<name>A0ABX8V9V5_9FLAO</name>
<keyword evidence="3" id="KW-0378">Hydrolase</keyword>
<reference evidence="6 7" key="1">
    <citation type="submission" date="2021-07" db="EMBL/GenBank/DDBJ databases">
        <title>Flavobacterium WSW3-B6 sp.nov, isolated from seaweed.</title>
        <authorList>
            <person name="Muhammad N."/>
            <person name="Ho H."/>
            <person name="Lee Y.-J."/>
            <person name="Nguyen T."/>
            <person name="Ho J."/>
            <person name="Kim S.-G."/>
        </authorList>
    </citation>
    <scope>NUCLEOTIDE SEQUENCE [LARGE SCALE GENOMIC DNA]</scope>
    <source>
        <strain evidence="6 7">WSW3-B6</strain>
    </source>
</reference>
<evidence type="ECO:0000313" key="6">
    <source>
        <dbReference type="EMBL" id="QYJ69507.1"/>
    </source>
</evidence>
<evidence type="ECO:0000256" key="3">
    <source>
        <dbReference type="ARBA" id="ARBA00022801"/>
    </source>
</evidence>
<evidence type="ECO:0000256" key="2">
    <source>
        <dbReference type="ARBA" id="ARBA00022670"/>
    </source>
</evidence>
<gene>
    <name evidence="6" type="ORF">K1I41_08715</name>
</gene>
<keyword evidence="7" id="KW-1185">Reference proteome</keyword>
<keyword evidence="4" id="KW-0788">Thiol protease</keyword>
<dbReference type="InterPro" id="IPR038765">
    <property type="entry name" value="Papain-like_cys_pep_sf"/>
</dbReference>
<dbReference type="Gene3D" id="2.30.30.40">
    <property type="entry name" value="SH3 Domains"/>
    <property type="match status" value="1"/>
</dbReference>
<comment type="similarity">
    <text evidence="1">Belongs to the peptidase C40 family.</text>
</comment>
<dbReference type="EMBL" id="CP080429">
    <property type="protein sequence ID" value="QYJ69507.1"/>
    <property type="molecule type" value="Genomic_DNA"/>
</dbReference>
<proteinExistence type="inferred from homology"/>
<accession>A0ABX8V9V5</accession>
<evidence type="ECO:0000313" key="7">
    <source>
        <dbReference type="Proteomes" id="UP000825381"/>
    </source>
</evidence>
<organism evidence="6 7">
    <name type="scientific">Flavobacterium litorale</name>
    <dbReference type="NCBI Taxonomy" id="2856519"/>
    <lineage>
        <taxon>Bacteria</taxon>
        <taxon>Pseudomonadati</taxon>
        <taxon>Bacteroidota</taxon>
        <taxon>Flavobacteriia</taxon>
        <taxon>Flavobacteriales</taxon>
        <taxon>Flavobacteriaceae</taxon>
        <taxon>Flavobacterium</taxon>
    </lineage>
</organism>
<evidence type="ECO:0000256" key="4">
    <source>
        <dbReference type="ARBA" id="ARBA00022807"/>
    </source>
</evidence>
<dbReference type="InterPro" id="IPR041382">
    <property type="entry name" value="SH3_16"/>
</dbReference>
<dbReference type="Pfam" id="PF18348">
    <property type="entry name" value="SH3_16"/>
    <property type="match status" value="1"/>
</dbReference>
<dbReference type="Pfam" id="PF00877">
    <property type="entry name" value="NLPC_P60"/>
    <property type="match status" value="1"/>
</dbReference>
<dbReference type="RefSeq" id="WP_220641842.1">
    <property type="nucleotide sequence ID" value="NZ_CP080429.1"/>
</dbReference>
<dbReference type="InterPro" id="IPR000064">
    <property type="entry name" value="NLP_P60_dom"/>
</dbReference>
<evidence type="ECO:0000259" key="5">
    <source>
        <dbReference type="PROSITE" id="PS51935"/>
    </source>
</evidence>
<protein>
    <submittedName>
        <fullName evidence="6">C40 family peptidase</fullName>
    </submittedName>
</protein>
<dbReference type="PANTHER" id="PTHR47053">
    <property type="entry name" value="MUREIN DD-ENDOPEPTIDASE MEPH-RELATED"/>
    <property type="match status" value="1"/>
</dbReference>